<protein>
    <submittedName>
        <fullName evidence="1">Phytanoyl-CoA dioxygenase family protein</fullName>
    </submittedName>
</protein>
<comment type="caution">
    <text evidence="1">The sequence shown here is derived from an EMBL/GenBank/DDBJ whole genome shotgun (WGS) entry which is preliminary data.</text>
</comment>
<organism evidence="1 2">
    <name type="scientific">Saccharothrix xinjiangensis</name>
    <dbReference type="NCBI Taxonomy" id="204798"/>
    <lineage>
        <taxon>Bacteria</taxon>
        <taxon>Bacillati</taxon>
        <taxon>Actinomycetota</taxon>
        <taxon>Actinomycetes</taxon>
        <taxon>Pseudonocardiales</taxon>
        <taxon>Pseudonocardiaceae</taxon>
        <taxon>Saccharothrix</taxon>
    </lineage>
</organism>
<dbReference type="Pfam" id="PF05721">
    <property type="entry name" value="PhyH"/>
    <property type="match status" value="1"/>
</dbReference>
<dbReference type="Gene3D" id="2.60.120.620">
    <property type="entry name" value="q2cbj1_9rhob like domain"/>
    <property type="match status" value="1"/>
</dbReference>
<reference evidence="2" key="1">
    <citation type="journal article" date="2019" name="Int. J. Syst. Evol. Microbiol.">
        <title>The Global Catalogue of Microorganisms (GCM) 10K type strain sequencing project: providing services to taxonomists for standard genome sequencing and annotation.</title>
        <authorList>
            <consortium name="The Broad Institute Genomics Platform"/>
            <consortium name="The Broad Institute Genome Sequencing Center for Infectious Disease"/>
            <person name="Wu L."/>
            <person name="Ma J."/>
        </authorList>
    </citation>
    <scope>NUCLEOTIDE SEQUENCE [LARGE SCALE GENOMIC DNA]</scope>
    <source>
        <strain evidence="2">KCTC 12848</strain>
    </source>
</reference>
<dbReference type="SUPFAM" id="SSF51197">
    <property type="entry name" value="Clavaminate synthase-like"/>
    <property type="match status" value="1"/>
</dbReference>
<dbReference type="InterPro" id="IPR008775">
    <property type="entry name" value="Phytyl_CoA_dOase-like"/>
</dbReference>
<dbReference type="GO" id="GO:0051213">
    <property type="term" value="F:dioxygenase activity"/>
    <property type="evidence" value="ECO:0007669"/>
    <property type="project" value="UniProtKB-KW"/>
</dbReference>
<proteinExistence type="predicted"/>
<dbReference type="RefSeq" id="WP_344039500.1">
    <property type="nucleotide sequence ID" value="NZ_BAAAKE010000016.1"/>
</dbReference>
<keyword evidence="1" id="KW-0560">Oxidoreductase</keyword>
<dbReference type="EMBL" id="JBHSJB010000006">
    <property type="protein sequence ID" value="MFC5053542.1"/>
    <property type="molecule type" value="Genomic_DNA"/>
</dbReference>
<sequence>MTTPPVVGDLRKSLADNGFVAIPALFSPAEVQEVADGLDGLFGRFGALPAVSTLDLGATDGEFGGDVPEILYPSLLASELRRTVVFRRSLALARQLLGPGTWFRFDHSIRKPPRCAYETVWHQDRVHKRSGLPERRLSMWIPTAPVGVEDGCMRYVPRSHLGGVLPHEEVAERRGALRTKGVDETTAVDCPLPLGGAVLHLFETVHSAHPNHGESTRTAWILQFTRPRAIVPVAAWAHRVVHEWHIRRWRRTDA</sequence>
<accession>A0ABV9XVP3</accession>
<evidence type="ECO:0000313" key="1">
    <source>
        <dbReference type="EMBL" id="MFC5053542.1"/>
    </source>
</evidence>
<name>A0ABV9XVP3_9PSEU</name>
<dbReference type="PANTHER" id="PTHR20883">
    <property type="entry name" value="PHYTANOYL-COA DIOXYGENASE DOMAIN CONTAINING 1"/>
    <property type="match status" value="1"/>
</dbReference>
<dbReference type="Proteomes" id="UP001595833">
    <property type="component" value="Unassembled WGS sequence"/>
</dbReference>
<gene>
    <name evidence="1" type="ORF">ACFPFM_07200</name>
</gene>
<keyword evidence="1" id="KW-0223">Dioxygenase</keyword>
<keyword evidence="2" id="KW-1185">Reference proteome</keyword>
<evidence type="ECO:0000313" key="2">
    <source>
        <dbReference type="Proteomes" id="UP001595833"/>
    </source>
</evidence>
<dbReference type="PANTHER" id="PTHR20883:SF46">
    <property type="entry name" value="PHYTANOYL-COA HYDROXYLASE"/>
    <property type="match status" value="1"/>
</dbReference>